<dbReference type="RefSeq" id="WP_311786031.1">
    <property type="nucleotide sequence ID" value="NZ_JALDYY010000003.1"/>
</dbReference>
<evidence type="ECO:0000313" key="2">
    <source>
        <dbReference type="EMBL" id="MDI7921952.1"/>
    </source>
</evidence>
<dbReference type="Proteomes" id="UP001161580">
    <property type="component" value="Unassembled WGS sequence"/>
</dbReference>
<dbReference type="AlphaFoldDB" id="A0AAE3QA11"/>
<proteinExistence type="predicted"/>
<dbReference type="Pfam" id="PF07876">
    <property type="entry name" value="Dabb"/>
    <property type="match status" value="1"/>
</dbReference>
<sequence>MIRHCVFIHFKPSVTEHEKAGLYAEIAGLKSRMPGLVGVHVGRNVSPETGMDKGYSEGFMVDFDGPAARDAYLADSEHRLTGDRIVAAAEGGLRGIIVYDLEIPD</sequence>
<name>A0AAE3QA11_9HYPH</name>
<keyword evidence="3" id="KW-1185">Reference proteome</keyword>
<dbReference type="InterPro" id="IPR013097">
    <property type="entry name" value="Dabb"/>
</dbReference>
<dbReference type="InterPro" id="IPR011008">
    <property type="entry name" value="Dimeric_a/b-barrel"/>
</dbReference>
<protein>
    <submittedName>
        <fullName evidence="2">Dabb family protein</fullName>
    </submittedName>
</protein>
<accession>A0AAE3QA11</accession>
<feature type="domain" description="Stress-response A/B barrel" evidence="1">
    <location>
        <begin position="2"/>
        <end position="101"/>
    </location>
</feature>
<reference evidence="2" key="1">
    <citation type="submission" date="2022-03" db="EMBL/GenBank/DDBJ databases">
        <title>Fererhizobium litorale gen. nov., sp. nov., isolated from sandy sediments of the Sea of Japan seashore.</title>
        <authorList>
            <person name="Romanenko L."/>
            <person name="Kurilenko V."/>
            <person name="Otstavnykh N."/>
            <person name="Svetashev V."/>
            <person name="Tekutyeva L."/>
            <person name="Isaeva M."/>
            <person name="Mikhailov V."/>
        </authorList>
    </citation>
    <scope>NUCLEOTIDE SEQUENCE</scope>
    <source>
        <strain evidence="2">KMM 9576</strain>
    </source>
</reference>
<dbReference type="EMBL" id="JALDYZ010000003">
    <property type="protein sequence ID" value="MDI7921952.1"/>
    <property type="molecule type" value="Genomic_DNA"/>
</dbReference>
<evidence type="ECO:0000313" key="3">
    <source>
        <dbReference type="Proteomes" id="UP001161580"/>
    </source>
</evidence>
<dbReference type="PROSITE" id="PS51502">
    <property type="entry name" value="S_R_A_B_BARREL"/>
    <property type="match status" value="1"/>
</dbReference>
<dbReference type="SMART" id="SM00886">
    <property type="entry name" value="Dabb"/>
    <property type="match status" value="1"/>
</dbReference>
<dbReference type="SUPFAM" id="SSF54909">
    <property type="entry name" value="Dimeric alpha+beta barrel"/>
    <property type="match status" value="1"/>
</dbReference>
<dbReference type="Gene3D" id="3.30.70.100">
    <property type="match status" value="1"/>
</dbReference>
<organism evidence="2 3">
    <name type="scientific">Ferirhizobium litorale</name>
    <dbReference type="NCBI Taxonomy" id="2927786"/>
    <lineage>
        <taxon>Bacteria</taxon>
        <taxon>Pseudomonadati</taxon>
        <taxon>Pseudomonadota</taxon>
        <taxon>Alphaproteobacteria</taxon>
        <taxon>Hyphomicrobiales</taxon>
        <taxon>Rhizobiaceae</taxon>
        <taxon>Ferirhizobium</taxon>
    </lineage>
</organism>
<evidence type="ECO:0000259" key="1">
    <source>
        <dbReference type="PROSITE" id="PS51502"/>
    </source>
</evidence>
<comment type="caution">
    <text evidence="2">The sequence shown here is derived from an EMBL/GenBank/DDBJ whole genome shotgun (WGS) entry which is preliminary data.</text>
</comment>
<gene>
    <name evidence="2" type="ORF">MRS75_07595</name>
</gene>